<dbReference type="GO" id="GO:0030170">
    <property type="term" value="F:pyridoxal phosphate binding"/>
    <property type="evidence" value="ECO:0007669"/>
    <property type="project" value="TreeGrafter"/>
</dbReference>
<dbReference type="FunFam" id="3.40.640.10:FF:000079">
    <property type="entry name" value="LPS biosynthesis protein"/>
    <property type="match status" value="1"/>
</dbReference>
<dbReference type="SUPFAM" id="SSF53383">
    <property type="entry name" value="PLP-dependent transferases"/>
    <property type="match status" value="1"/>
</dbReference>
<dbReference type="PANTHER" id="PTHR30244">
    <property type="entry name" value="TRANSAMINASE"/>
    <property type="match status" value="1"/>
</dbReference>
<dbReference type="OrthoDB" id="9810913at2"/>
<dbReference type="EC" id="2.6.1.50" evidence="5"/>
<evidence type="ECO:0000256" key="1">
    <source>
        <dbReference type="ARBA" id="ARBA00001933"/>
    </source>
</evidence>
<comment type="cofactor">
    <cofactor evidence="1">
        <name>pyridoxal 5'-phosphate</name>
        <dbReference type="ChEBI" id="CHEBI:597326"/>
    </cofactor>
</comment>
<dbReference type="PIRSF" id="PIRSF000390">
    <property type="entry name" value="PLP_StrS"/>
    <property type="match status" value="1"/>
</dbReference>
<dbReference type="InterPro" id="IPR000653">
    <property type="entry name" value="DegT/StrS_aminotransferase"/>
</dbReference>
<keyword evidence="2 4" id="KW-0663">Pyridoxal phosphate</keyword>
<keyword evidence="5" id="KW-0032">Aminotransferase</keyword>
<evidence type="ECO:0000256" key="3">
    <source>
        <dbReference type="ARBA" id="ARBA00037999"/>
    </source>
</evidence>
<name>B0VEW3_CLOAI</name>
<dbReference type="RefSeq" id="WP_015424390.1">
    <property type="nucleotide sequence ID" value="NC_020449.1"/>
</dbReference>
<dbReference type="GO" id="GO:0047310">
    <property type="term" value="F:glutamine-scyllo-inositol transaminase activity"/>
    <property type="evidence" value="ECO:0007669"/>
    <property type="project" value="UniProtKB-EC"/>
</dbReference>
<proteinExistence type="inferred from homology"/>
<protein>
    <submittedName>
        <fullName evidence="5">Lipopolysaccharide biosynthesis protein rfbH</fullName>
        <ecNumber evidence="5">2.6.1.50</ecNumber>
    </submittedName>
</protein>
<sequence>MINNSETLKEQILDLCKQYYELKHKPDDFNINKDKVYYAGRVFDYSEIQNLVSASLDFWLTAGQYTEEFEFNLAEFLGLSNAITVNSGSSANLVAITALTSSKLKDRRLKTGDEVITVAAGFPSTVAPIVQNRLIPVFVDIELGTYNVNAELVEKAISPETKAIFLAHTLGNPFNLDIIMHLAKKYNLWLIEDNCDALGSRYKEKLTGTFGDLATCSFYPAHHITTGEGGAVVCEDEELAKICKSVRDWGRDCYCVGGESNTCGKRFSQQYGTLPYGYDHKYVYSEIGYNLKMTDLQSAIGCAQIKKLNGFIYKRRNNFSYLLSRLKQFEDFLILPQATEFSDPAWFAFPITIKNNKGITRNQITTYLEENRVETRNLFSGNLLRHPGFLNIEHRVSGMLTNSDIITNDTFFIGCYPGLDEIRLNYICDVFSSFFNSL</sequence>
<dbReference type="Gene3D" id="3.90.1150.10">
    <property type="entry name" value="Aspartate Aminotransferase, domain 1"/>
    <property type="match status" value="1"/>
</dbReference>
<dbReference type="PANTHER" id="PTHR30244:SF34">
    <property type="entry name" value="DTDP-4-AMINO-4,6-DIDEOXYGALACTOSE TRANSAMINASE"/>
    <property type="match status" value="1"/>
</dbReference>
<accession>B0VEW3</accession>
<evidence type="ECO:0000256" key="4">
    <source>
        <dbReference type="RuleBase" id="RU004508"/>
    </source>
</evidence>
<dbReference type="EMBL" id="CU466930">
    <property type="protein sequence ID" value="CAO80530.1"/>
    <property type="molecule type" value="Genomic_DNA"/>
</dbReference>
<dbReference type="HOGENOM" id="CLU_033332_5_0_0"/>
<dbReference type="AlphaFoldDB" id="B0VEW3"/>
<dbReference type="Gene3D" id="3.40.640.10">
    <property type="entry name" value="Type I PLP-dependent aspartate aminotransferase-like (Major domain)"/>
    <property type="match status" value="1"/>
</dbReference>
<evidence type="ECO:0000313" key="5">
    <source>
        <dbReference type="EMBL" id="CAO80530.1"/>
    </source>
</evidence>
<comment type="similarity">
    <text evidence="3 4">Belongs to the DegT/DnrJ/EryC1 family.</text>
</comment>
<evidence type="ECO:0000313" key="6">
    <source>
        <dbReference type="Proteomes" id="UP000002019"/>
    </source>
</evidence>
<dbReference type="GO" id="GO:0000271">
    <property type="term" value="P:polysaccharide biosynthetic process"/>
    <property type="evidence" value="ECO:0007669"/>
    <property type="project" value="TreeGrafter"/>
</dbReference>
<evidence type="ECO:0000256" key="2">
    <source>
        <dbReference type="ARBA" id="ARBA00022898"/>
    </source>
</evidence>
<dbReference type="Proteomes" id="UP000002019">
    <property type="component" value="Chromosome"/>
</dbReference>
<dbReference type="InterPro" id="IPR015422">
    <property type="entry name" value="PyrdxlP-dep_Trfase_small"/>
</dbReference>
<keyword evidence="5" id="KW-0808">Transferase</keyword>
<dbReference type="CDD" id="cd00616">
    <property type="entry name" value="AHBA_syn"/>
    <property type="match status" value="1"/>
</dbReference>
<dbReference type="eggNOG" id="COG0399">
    <property type="taxonomic scope" value="Bacteria"/>
</dbReference>
<dbReference type="InterPro" id="IPR015424">
    <property type="entry name" value="PyrdxlP-dep_Trfase"/>
</dbReference>
<dbReference type="STRING" id="459349.CLOAM0645"/>
<dbReference type="InterPro" id="IPR015421">
    <property type="entry name" value="PyrdxlP-dep_Trfase_major"/>
</dbReference>
<reference evidence="5 6" key="1">
    <citation type="journal article" date="2008" name="J. Bacteriol.">
        <title>'Candidatus Cloacamonas acidaminovorans': genome sequence reconstruction provides a first glimpse of a new bacterial division.</title>
        <authorList>
            <person name="Pelletier E."/>
            <person name="Kreimeyer A."/>
            <person name="Bocs S."/>
            <person name="Rouy Z."/>
            <person name="Gyapay G."/>
            <person name="Chouari R."/>
            <person name="Riviere D."/>
            <person name="Ganesan A."/>
            <person name="Daegelen P."/>
            <person name="Sghir A."/>
            <person name="Cohen G.N."/>
            <person name="Medigue C."/>
            <person name="Weissenbach J."/>
            <person name="Le Paslier D."/>
        </authorList>
    </citation>
    <scope>NUCLEOTIDE SEQUENCE [LARGE SCALE GENOMIC DNA]</scope>
    <source>
        <strain evidence="6">Evry</strain>
    </source>
</reference>
<keyword evidence="6" id="KW-1185">Reference proteome</keyword>
<dbReference type="KEGG" id="caci:CLOAM0645"/>
<dbReference type="NCBIfam" id="NF011936">
    <property type="entry name" value="PRK15407.1"/>
    <property type="match status" value="1"/>
</dbReference>
<organism evidence="5 6">
    <name type="scientific">Cloacimonas acidaminovorans (strain Evry)</name>
    <dbReference type="NCBI Taxonomy" id="459349"/>
    <lineage>
        <taxon>Bacteria</taxon>
        <taxon>Pseudomonadati</taxon>
        <taxon>Candidatus Cloacimonadota</taxon>
        <taxon>Candidatus Cloacimonadia</taxon>
        <taxon>Candidatus Cloacimonadales</taxon>
        <taxon>Candidatus Cloacimonadaceae</taxon>
        <taxon>Candidatus Cloacimonas</taxon>
    </lineage>
</organism>
<dbReference type="Pfam" id="PF01041">
    <property type="entry name" value="DegT_DnrJ_EryC1"/>
    <property type="match status" value="1"/>
</dbReference>
<gene>
    <name evidence="5" type="ordered locus">CLOAM0645</name>
</gene>